<dbReference type="CDD" id="cd13651">
    <property type="entry name" value="PBP2_ThiY"/>
    <property type="match status" value="1"/>
</dbReference>
<dbReference type="AlphaFoldDB" id="A0A5C4MY97"/>
<keyword evidence="4" id="KW-1185">Reference proteome</keyword>
<evidence type="ECO:0000259" key="2">
    <source>
        <dbReference type="Pfam" id="PF09084"/>
    </source>
</evidence>
<dbReference type="InterPro" id="IPR027939">
    <property type="entry name" value="NMT1/THI5"/>
</dbReference>
<dbReference type="PANTHER" id="PTHR31528">
    <property type="entry name" value="4-AMINO-5-HYDROXYMETHYL-2-METHYLPYRIMIDINE PHOSPHATE SYNTHASE THI11-RELATED"/>
    <property type="match status" value="1"/>
</dbReference>
<dbReference type="Proteomes" id="UP000305887">
    <property type="component" value="Unassembled WGS sequence"/>
</dbReference>
<dbReference type="Gene3D" id="3.40.190.10">
    <property type="entry name" value="Periplasmic binding protein-like II"/>
    <property type="match status" value="2"/>
</dbReference>
<dbReference type="GO" id="GO:0009228">
    <property type="term" value="P:thiamine biosynthetic process"/>
    <property type="evidence" value="ECO:0007669"/>
    <property type="project" value="InterPro"/>
</dbReference>
<feature type="signal peptide" evidence="1">
    <location>
        <begin position="1"/>
        <end position="18"/>
    </location>
</feature>
<organism evidence="3 4">
    <name type="scientific">Rubellimicrobium rubrum</name>
    <dbReference type="NCBI Taxonomy" id="2585369"/>
    <lineage>
        <taxon>Bacteria</taxon>
        <taxon>Pseudomonadati</taxon>
        <taxon>Pseudomonadota</taxon>
        <taxon>Alphaproteobacteria</taxon>
        <taxon>Rhodobacterales</taxon>
        <taxon>Roseobacteraceae</taxon>
        <taxon>Rubellimicrobium</taxon>
    </lineage>
</organism>
<dbReference type="EMBL" id="VDFU01000011">
    <property type="protein sequence ID" value="TNC49424.1"/>
    <property type="molecule type" value="Genomic_DNA"/>
</dbReference>
<feature type="domain" description="SsuA/THI5-like" evidence="2">
    <location>
        <begin position="31"/>
        <end position="242"/>
    </location>
</feature>
<comment type="caution">
    <text evidence="3">The sequence shown here is derived from an EMBL/GenBank/DDBJ whole genome shotgun (WGS) entry which is preliminary data.</text>
</comment>
<dbReference type="InterPro" id="IPR015168">
    <property type="entry name" value="SsuA/THI5"/>
</dbReference>
<protein>
    <submittedName>
        <fullName evidence="3">ABC transporter ATP-binding protein</fullName>
    </submittedName>
</protein>
<dbReference type="SUPFAM" id="SSF53850">
    <property type="entry name" value="Periplasmic binding protein-like II"/>
    <property type="match status" value="1"/>
</dbReference>
<accession>A0A5C4MY97</accession>
<evidence type="ECO:0000313" key="3">
    <source>
        <dbReference type="EMBL" id="TNC49424.1"/>
    </source>
</evidence>
<gene>
    <name evidence="3" type="ORF">FHG66_11040</name>
</gene>
<dbReference type="GO" id="GO:0005524">
    <property type="term" value="F:ATP binding"/>
    <property type="evidence" value="ECO:0007669"/>
    <property type="project" value="UniProtKB-KW"/>
</dbReference>
<dbReference type="Pfam" id="PF09084">
    <property type="entry name" value="NMT1"/>
    <property type="match status" value="1"/>
</dbReference>
<proteinExistence type="predicted"/>
<reference evidence="3 4" key="1">
    <citation type="submission" date="2019-06" db="EMBL/GenBank/DDBJ databases">
        <title>YIM 131921 draft genome.</title>
        <authorList>
            <person name="Jiang L."/>
        </authorList>
    </citation>
    <scope>NUCLEOTIDE SEQUENCE [LARGE SCALE GENOMIC DNA]</scope>
    <source>
        <strain evidence="3 4">YIM 131921</strain>
    </source>
</reference>
<dbReference type="PANTHER" id="PTHR31528:SF3">
    <property type="entry name" value="THIAMINE BIOSYNTHESIS PROTEIN HI_0357-RELATED"/>
    <property type="match status" value="1"/>
</dbReference>
<keyword evidence="3" id="KW-0547">Nucleotide-binding</keyword>
<dbReference type="OrthoDB" id="5348911at2"/>
<evidence type="ECO:0000256" key="1">
    <source>
        <dbReference type="SAM" id="SignalP"/>
    </source>
</evidence>
<evidence type="ECO:0000313" key="4">
    <source>
        <dbReference type="Proteomes" id="UP000305887"/>
    </source>
</evidence>
<name>A0A5C4MY97_9RHOB</name>
<sequence length="311" mass="33879">MKRILLAAALTAATPAFAQDRLTVMLDWFVNPDHGPIVIAQEKGYFAEAGLEVEVIAPSDPADPPKMVAAGRADLAVSYQPQLHLQVAEGMPLVRVGTLIDAPLTCLLTLRDGPVQDIADLQGRRVGFSVPGVQEALLAQMLENGGLTLDDIELVNVGWSLSPAVMSGQVDAVIGAFRNFELNQMEIEGVAGRCFNPEDEGVPAYDELIYVANPERMDPDVIRRFLGATARATQFIQDRPEESWAVFSGSSAELDDELNRRAWADTVPMFAARPNKLDEDRYAKFAEFLRTAGLIDEEQLTASLAVDLEAQ</sequence>
<keyword evidence="1" id="KW-0732">Signal</keyword>
<feature type="chain" id="PRO_5022735931" evidence="1">
    <location>
        <begin position="19"/>
        <end position="311"/>
    </location>
</feature>
<dbReference type="RefSeq" id="WP_139076816.1">
    <property type="nucleotide sequence ID" value="NZ_VDFU01000011.1"/>
</dbReference>
<keyword evidence="3" id="KW-0067">ATP-binding</keyword>